<evidence type="ECO:0000313" key="3">
    <source>
        <dbReference type="Proteomes" id="UP001470809"/>
    </source>
</evidence>
<dbReference type="EMBL" id="CP151767">
    <property type="protein sequence ID" value="WZU68273.1"/>
    <property type="molecule type" value="Genomic_DNA"/>
</dbReference>
<dbReference type="Gene3D" id="3.90.550.10">
    <property type="entry name" value="Spore Coat Polysaccharide Biosynthesis Protein SpsA, Chain A"/>
    <property type="match status" value="1"/>
</dbReference>
<gene>
    <name evidence="2" type="ORF">AABB31_04950</name>
</gene>
<dbReference type="AlphaFoldDB" id="A0AAN0MEH6"/>
<dbReference type="SUPFAM" id="SSF53448">
    <property type="entry name" value="Nucleotide-diphospho-sugar transferases"/>
    <property type="match status" value="1"/>
</dbReference>
<reference evidence="2" key="1">
    <citation type="submission" date="2024-08" db="EMBL/GenBank/DDBJ databases">
        <title>Phylogenomic analyses of a clade within the roseobacter group suggest taxonomic reassignments of species of the genera Aestuariivita, Citreicella, Loktanella, Nautella, Pelagibaca, Ruegeria, Thalassobius, Thiobacimonas and Tropicibacter, and the proposal o.</title>
        <authorList>
            <person name="Jeon C.O."/>
        </authorList>
    </citation>
    <scope>NUCLEOTIDE SEQUENCE</scope>
    <source>
        <strain evidence="2">SS1-5</strain>
    </source>
</reference>
<name>A0AAN0MEH6_9RHOB</name>
<organism evidence="2 3">
    <name type="scientific">Yoonia rhodophyticola</name>
    <dbReference type="NCBI Taxonomy" id="3137370"/>
    <lineage>
        <taxon>Bacteria</taxon>
        <taxon>Pseudomonadati</taxon>
        <taxon>Pseudomonadota</taxon>
        <taxon>Alphaproteobacteria</taxon>
        <taxon>Rhodobacterales</taxon>
        <taxon>Paracoccaceae</taxon>
        <taxon>Yoonia</taxon>
    </lineage>
</organism>
<dbReference type="CDD" id="cd00761">
    <property type="entry name" value="Glyco_tranf_GTA_type"/>
    <property type="match status" value="1"/>
</dbReference>
<evidence type="ECO:0000259" key="1">
    <source>
        <dbReference type="Pfam" id="PF00535"/>
    </source>
</evidence>
<dbReference type="PANTHER" id="PTHR43685">
    <property type="entry name" value="GLYCOSYLTRANSFERASE"/>
    <property type="match status" value="1"/>
</dbReference>
<protein>
    <submittedName>
        <fullName evidence="2">Glycosyltransferase family 2 protein</fullName>
    </submittedName>
</protein>
<dbReference type="InterPro" id="IPR029044">
    <property type="entry name" value="Nucleotide-diphossugar_trans"/>
</dbReference>
<dbReference type="PANTHER" id="PTHR43685:SF2">
    <property type="entry name" value="GLYCOSYLTRANSFERASE 2-LIKE DOMAIN-CONTAINING PROTEIN"/>
    <property type="match status" value="1"/>
</dbReference>
<feature type="domain" description="Glycosyltransferase 2-like" evidence="1">
    <location>
        <begin position="5"/>
        <end position="165"/>
    </location>
</feature>
<dbReference type="Pfam" id="PF00535">
    <property type="entry name" value="Glycos_transf_2"/>
    <property type="match status" value="1"/>
</dbReference>
<keyword evidence="3" id="KW-1185">Reference proteome</keyword>
<dbReference type="Proteomes" id="UP001470809">
    <property type="component" value="Chromosome"/>
</dbReference>
<dbReference type="InterPro" id="IPR001173">
    <property type="entry name" value="Glyco_trans_2-like"/>
</dbReference>
<sequence length="326" mass="36341">MTCVSIIVPAFNVSATLADTLTALFAQTYDHFEIIVVDDGSSDDSVAIARSFASDPRLRIIRQPNRGLAGARNSGIAVAQGAYIGFCDADDLWEPSKLAAHVDHLDQQPDVGVSYAGSSLMHDDGRLMKQAQRPRLRGITASHILKRNPIGNGSAPVIRRAVFDQIAYRPKHERKRDWYFDETFRQSEDIECWLRIALTTDWAFEGVPGLLTRYRINQGGLSAGTDQQLAAWERMIEKLTPLAPDFFAQHAPIARAYQHRYLCRRAISDLDVAKATYWAASWLQTSKKTFVEEPRKSVETYAAMMLMRVIGAGTLRGLAALRMGRG</sequence>
<dbReference type="InterPro" id="IPR050834">
    <property type="entry name" value="Glycosyltransf_2"/>
</dbReference>
<dbReference type="RefSeq" id="WP_342077565.1">
    <property type="nucleotide sequence ID" value="NZ_CP151767.2"/>
</dbReference>
<evidence type="ECO:0000313" key="2">
    <source>
        <dbReference type="EMBL" id="WZU68273.1"/>
    </source>
</evidence>
<dbReference type="KEGG" id="yrh:AABB31_04950"/>
<accession>A0AAN0MEH6</accession>
<proteinExistence type="predicted"/>